<evidence type="ECO:0000313" key="5">
    <source>
        <dbReference type="EMBL" id="ABI57070.1"/>
    </source>
</evidence>
<keyword evidence="3" id="KW-0067">ATP-binding</keyword>
<dbReference type="PANTHER" id="PTHR23132">
    <property type="entry name" value="D-ALANINE--D-ALANINE LIGASE"/>
    <property type="match status" value="1"/>
</dbReference>
<dbReference type="Pfam" id="PF07478">
    <property type="entry name" value="Dala_Dala_lig_C"/>
    <property type="match status" value="1"/>
</dbReference>
<dbReference type="RefSeq" id="WP_011629464.1">
    <property type="nucleotide sequence ID" value="NC_008340.1"/>
</dbReference>
<name>Q0A7W7_ALKEH</name>
<accession>Q0A7W7</accession>
<dbReference type="Gene3D" id="3.30.470.20">
    <property type="entry name" value="ATP-grasp fold, B domain"/>
    <property type="match status" value="1"/>
</dbReference>
<comment type="similarity">
    <text evidence="1">Belongs to the D-alanine--D-alanine ligase family.</text>
</comment>
<keyword evidence="3" id="KW-0547">Nucleotide-binding</keyword>
<feature type="domain" description="ATP-grasp" evidence="4">
    <location>
        <begin position="122"/>
        <end position="335"/>
    </location>
</feature>
<dbReference type="GO" id="GO:0008716">
    <property type="term" value="F:D-alanine-D-alanine ligase activity"/>
    <property type="evidence" value="ECO:0007669"/>
    <property type="project" value="InterPro"/>
</dbReference>
<dbReference type="InterPro" id="IPR013815">
    <property type="entry name" value="ATP_grasp_subdomain_1"/>
</dbReference>
<dbReference type="Gene3D" id="3.30.1490.20">
    <property type="entry name" value="ATP-grasp fold, A domain"/>
    <property type="match status" value="1"/>
</dbReference>
<dbReference type="eggNOG" id="COG1181">
    <property type="taxonomic scope" value="Bacteria"/>
</dbReference>
<dbReference type="InterPro" id="IPR011095">
    <property type="entry name" value="Dala_Dala_lig_C"/>
</dbReference>
<protein>
    <recommendedName>
        <fullName evidence="4">ATP-grasp domain-containing protein</fullName>
    </recommendedName>
</protein>
<evidence type="ECO:0000256" key="2">
    <source>
        <dbReference type="ARBA" id="ARBA00022598"/>
    </source>
</evidence>
<keyword evidence="6" id="KW-1185">Reference proteome</keyword>
<evidence type="ECO:0000313" key="6">
    <source>
        <dbReference type="Proteomes" id="UP000001962"/>
    </source>
</evidence>
<dbReference type="GO" id="GO:0046872">
    <property type="term" value="F:metal ion binding"/>
    <property type="evidence" value="ECO:0007669"/>
    <property type="project" value="InterPro"/>
</dbReference>
<dbReference type="InterPro" id="IPR011761">
    <property type="entry name" value="ATP-grasp"/>
</dbReference>
<dbReference type="Proteomes" id="UP000001962">
    <property type="component" value="Chromosome"/>
</dbReference>
<gene>
    <name evidence="5" type="ordered locus">Mlg_1724</name>
</gene>
<dbReference type="EMBL" id="CP000453">
    <property type="protein sequence ID" value="ABI57070.1"/>
    <property type="molecule type" value="Genomic_DNA"/>
</dbReference>
<dbReference type="HOGENOM" id="CLU_039268_2_0_6"/>
<dbReference type="KEGG" id="aeh:Mlg_1724"/>
<organism evidence="5 6">
    <name type="scientific">Alkalilimnicola ehrlichii (strain ATCC BAA-1101 / DSM 17681 / MLHE-1)</name>
    <dbReference type="NCBI Taxonomy" id="187272"/>
    <lineage>
        <taxon>Bacteria</taxon>
        <taxon>Pseudomonadati</taxon>
        <taxon>Pseudomonadota</taxon>
        <taxon>Gammaproteobacteria</taxon>
        <taxon>Chromatiales</taxon>
        <taxon>Ectothiorhodospiraceae</taxon>
        <taxon>Alkalilimnicola</taxon>
    </lineage>
</organism>
<evidence type="ECO:0000256" key="1">
    <source>
        <dbReference type="ARBA" id="ARBA00010871"/>
    </source>
</evidence>
<sequence>MITAAESQPVHLAVLAGDPRLPYDYGVDGRFGESEVEAVRQARVALETLGGYRVEVLDDHDRLFDRLREAPPDLALNFCDTGYRNQLRHEQNVPALLELLEIPYTGATPACMSICGDKALVRLLAASHGIPVPNETFVDLTADPMVLPELYPALIKPNAGCGSQGVTPDSVVHDAQQARACLEQLALEPERPQALIQDFLTGAEYTLGLVGNPETGFTVLPLLEIDYSRLPADLPPILSYGSKVDPNSAYWQSLRFKPAELAPEHQAAMVEHSVFLFERLGFRDYARFDYRCGVDGVPRLLDANFNPTWSYDGKMAIMAGWAGYEYADLLALLLDTARRRYGI</sequence>
<dbReference type="GO" id="GO:0005524">
    <property type="term" value="F:ATP binding"/>
    <property type="evidence" value="ECO:0007669"/>
    <property type="project" value="UniProtKB-UniRule"/>
</dbReference>
<evidence type="ECO:0000256" key="3">
    <source>
        <dbReference type="PROSITE-ProRule" id="PRU00409"/>
    </source>
</evidence>
<reference evidence="6" key="1">
    <citation type="submission" date="2006-08" db="EMBL/GenBank/DDBJ databases">
        <title>Complete sequence of Alkalilimnicola ehrilichei MLHE-1.</title>
        <authorList>
            <person name="Copeland A."/>
            <person name="Lucas S."/>
            <person name="Lapidus A."/>
            <person name="Barry K."/>
            <person name="Detter J.C."/>
            <person name="Glavina del Rio T."/>
            <person name="Hammon N."/>
            <person name="Israni S."/>
            <person name="Dalin E."/>
            <person name="Tice H."/>
            <person name="Pitluck S."/>
            <person name="Sims D."/>
            <person name="Brettin T."/>
            <person name="Bruce D."/>
            <person name="Han C."/>
            <person name="Tapia R."/>
            <person name="Gilna P."/>
            <person name="Schmutz J."/>
            <person name="Larimer F."/>
            <person name="Land M."/>
            <person name="Hauser L."/>
            <person name="Kyrpides N."/>
            <person name="Mikhailova N."/>
            <person name="Oremland R.S."/>
            <person name="Hoeft S.E."/>
            <person name="Switzer-Blum J."/>
            <person name="Kulp T."/>
            <person name="King G."/>
            <person name="Tabita R."/>
            <person name="Witte B."/>
            <person name="Santini J.M."/>
            <person name="Basu P."/>
            <person name="Hollibaugh J.T."/>
            <person name="Xie G."/>
            <person name="Stolz J.F."/>
            <person name="Richardson P."/>
        </authorList>
    </citation>
    <scope>NUCLEOTIDE SEQUENCE [LARGE SCALE GENOMIC DNA]</scope>
    <source>
        <strain evidence="6">ATCC BAA-1101 / DSM 17681 / MLHE-1</strain>
    </source>
</reference>
<evidence type="ECO:0000259" key="4">
    <source>
        <dbReference type="PROSITE" id="PS50975"/>
    </source>
</evidence>
<dbReference type="OrthoDB" id="9800957at2"/>
<dbReference type="PANTHER" id="PTHR23132:SF23">
    <property type="entry name" value="D-ALANINE--D-ALANINE LIGASE B"/>
    <property type="match status" value="1"/>
</dbReference>
<proteinExistence type="inferred from homology"/>
<dbReference type="SUPFAM" id="SSF56059">
    <property type="entry name" value="Glutathione synthetase ATP-binding domain-like"/>
    <property type="match status" value="1"/>
</dbReference>
<keyword evidence="2" id="KW-0436">Ligase</keyword>
<dbReference type="PROSITE" id="PS50975">
    <property type="entry name" value="ATP_GRASP"/>
    <property type="match status" value="1"/>
</dbReference>
<dbReference type="AlphaFoldDB" id="Q0A7W7"/>